<organism evidence="1">
    <name type="scientific">uncultured bacterium W5-102b</name>
    <dbReference type="NCBI Taxonomy" id="1130996"/>
    <lineage>
        <taxon>Bacteria</taxon>
        <taxon>environmental samples</taxon>
    </lineage>
</organism>
<accession>H9BWI7</accession>
<protein>
    <submittedName>
        <fullName evidence="1">Uncharacterized protein</fullName>
    </submittedName>
</protein>
<dbReference type="AlphaFoldDB" id="H9BWI7"/>
<reference evidence="1" key="1">
    <citation type="submission" date="2011-11" db="EMBL/GenBank/DDBJ databases">
        <title>Construction and analysis of a metagenome of deep-sea sediment.</title>
        <authorList>
            <person name="Huo Y.-Y."/>
            <person name="Cheng H."/>
            <person name="Wu M."/>
        </authorList>
    </citation>
    <scope>NUCLEOTIDE SEQUENCE</scope>
</reference>
<feature type="non-terminal residue" evidence="1">
    <location>
        <position position="1"/>
    </location>
</feature>
<dbReference type="EMBL" id="JQ085817">
    <property type="protein sequence ID" value="AFD03159.1"/>
    <property type="molecule type" value="Genomic_DNA"/>
</dbReference>
<sequence>NPIREAAQRILAQADIPASDITITSAARHIEEAIDAGLEAKPAQIAAQTRHVIETLAQASGLSAASVGRLLQATDGGLDELASHAGRHLGGSNNESMRNYLLIELRQFETDLINGSHNNGNRVLSRIALMDEARTTLDTRLGAWGPEMLSSTIDAINSGGTEAGTAHVDGMLSATGSGRISRRLKRDLAQVDVPVGPDGMLTRASEVARHYGSDADDHSIAVLASELDTAIARFDEPLFMKSVTTKMRLHQAINRGRRRTEVRLAGQLHAIELKLMMMVLKGRFRR</sequence>
<name>H9BWI7_9BACT</name>
<proteinExistence type="predicted"/>
<evidence type="ECO:0000313" key="1">
    <source>
        <dbReference type="EMBL" id="AFD03159.1"/>
    </source>
</evidence>